<gene>
    <name evidence="1" type="ORF">OX90_06530</name>
</gene>
<comment type="caution">
    <text evidence="1">The sequence shown here is derived from an EMBL/GenBank/DDBJ whole genome shotgun (WGS) entry which is preliminary data.</text>
</comment>
<dbReference type="EMBL" id="JUEU01000061">
    <property type="protein sequence ID" value="KOP60349.1"/>
    <property type="molecule type" value="Genomic_DNA"/>
</dbReference>
<dbReference type="Pfam" id="PF19619">
    <property type="entry name" value="DUF6124"/>
    <property type="match status" value="1"/>
</dbReference>
<keyword evidence="2" id="KW-1185">Reference proteome</keyword>
<evidence type="ECO:0000313" key="2">
    <source>
        <dbReference type="Proteomes" id="UP000037201"/>
    </source>
</evidence>
<sequence length="77" mass="8470">MGDDQLNPTSPPSLEDSLIQVSEILRCASATAYEAGDSLHGLKCDLAFLVVHLINMATAELERLLVCVQRHCYLGRR</sequence>
<protein>
    <submittedName>
        <fullName evidence="1">Uncharacterized protein</fullName>
    </submittedName>
</protein>
<accession>A0ABR5JS55</accession>
<reference evidence="1 2" key="1">
    <citation type="submission" date="2015-09" db="EMBL/GenBank/DDBJ databases">
        <title>Genome analysis of Pseudomonas syringae pv. porri LMG.</title>
        <authorList>
            <person name="Rombouts S."/>
        </authorList>
    </citation>
    <scope>NUCLEOTIDE SEQUENCE [LARGE SCALE GENOMIC DNA]</scope>
    <source>
        <strain evidence="1 2">LMG 28496</strain>
    </source>
</reference>
<proteinExistence type="predicted"/>
<name>A0ABR5JS55_9PSED</name>
<dbReference type="Proteomes" id="UP000037201">
    <property type="component" value="Unassembled WGS sequence"/>
</dbReference>
<evidence type="ECO:0000313" key="1">
    <source>
        <dbReference type="EMBL" id="KOP60349.1"/>
    </source>
</evidence>
<organism evidence="1 2">
    <name type="scientific">Pseudomonas coronafaciens pv. porri</name>
    <dbReference type="NCBI Taxonomy" id="83964"/>
    <lineage>
        <taxon>Bacteria</taxon>
        <taxon>Pseudomonadati</taxon>
        <taxon>Pseudomonadota</taxon>
        <taxon>Gammaproteobacteria</taxon>
        <taxon>Pseudomonadales</taxon>
        <taxon>Pseudomonadaceae</taxon>
        <taxon>Pseudomonas</taxon>
        <taxon>Pseudomonas coronafaciens</taxon>
    </lineage>
</organism>